<evidence type="ECO:0000256" key="2">
    <source>
        <dbReference type="SAM" id="Phobius"/>
    </source>
</evidence>
<accession>A0AAU7CHT9</accession>
<dbReference type="EMBL" id="CP155447">
    <property type="protein sequence ID" value="XBH04677.1"/>
    <property type="molecule type" value="Genomic_DNA"/>
</dbReference>
<dbReference type="RefSeq" id="WP_406697468.1">
    <property type="nucleotide sequence ID" value="NZ_CP155447.1"/>
</dbReference>
<reference evidence="3" key="1">
    <citation type="submission" date="2024-05" db="EMBL/GenBank/DDBJ databases">
        <title>Planctomycetes of the genus Singulisphaera possess chitinolytic capabilities.</title>
        <authorList>
            <person name="Ivanova A."/>
        </authorList>
    </citation>
    <scope>NUCLEOTIDE SEQUENCE</scope>
    <source>
        <strain evidence="3">Ch08T</strain>
    </source>
</reference>
<organism evidence="3">
    <name type="scientific">Singulisphaera sp. Ch08</name>
    <dbReference type="NCBI Taxonomy" id="3120278"/>
    <lineage>
        <taxon>Bacteria</taxon>
        <taxon>Pseudomonadati</taxon>
        <taxon>Planctomycetota</taxon>
        <taxon>Planctomycetia</taxon>
        <taxon>Isosphaerales</taxon>
        <taxon>Isosphaeraceae</taxon>
        <taxon>Singulisphaera</taxon>
    </lineage>
</organism>
<proteinExistence type="predicted"/>
<keyword evidence="2" id="KW-1133">Transmembrane helix</keyword>
<gene>
    <name evidence="3" type="ORF">V5E97_01290</name>
</gene>
<feature type="region of interest" description="Disordered" evidence="1">
    <location>
        <begin position="48"/>
        <end position="68"/>
    </location>
</feature>
<evidence type="ECO:0000313" key="3">
    <source>
        <dbReference type="EMBL" id="XBH04677.1"/>
    </source>
</evidence>
<keyword evidence="2" id="KW-0472">Membrane</keyword>
<evidence type="ECO:0000256" key="1">
    <source>
        <dbReference type="SAM" id="MobiDB-lite"/>
    </source>
</evidence>
<protein>
    <submittedName>
        <fullName evidence="3">Uncharacterized protein</fullName>
    </submittedName>
</protein>
<dbReference type="AlphaFoldDB" id="A0AAU7CHT9"/>
<feature type="transmembrane region" description="Helical" evidence="2">
    <location>
        <begin position="6"/>
        <end position="27"/>
    </location>
</feature>
<sequence length="68" mass="7231">MDSSAYQVLLIPVCQGICLGLFAGLVIHLTLKWLAALIADAAPDSQERLSLSKGSPPSPKVHPLQGHR</sequence>
<keyword evidence="2" id="KW-0812">Transmembrane</keyword>
<name>A0AAU7CHT9_9BACT</name>